<dbReference type="AlphaFoldDB" id="A0A3N4U7B3"/>
<comment type="caution">
    <text evidence="1">The sequence shown here is derived from an EMBL/GenBank/DDBJ whole genome shotgun (WGS) entry which is preliminary data.</text>
</comment>
<accession>A0A3N4U7B3</accession>
<organism evidence="1 2">
    <name type="scientific">Pacificibacter maritimus</name>
    <dbReference type="NCBI Taxonomy" id="762213"/>
    <lineage>
        <taxon>Bacteria</taxon>
        <taxon>Pseudomonadati</taxon>
        <taxon>Pseudomonadota</taxon>
        <taxon>Alphaproteobacteria</taxon>
        <taxon>Rhodobacterales</taxon>
        <taxon>Roseobacteraceae</taxon>
        <taxon>Pacificibacter</taxon>
    </lineage>
</organism>
<evidence type="ECO:0008006" key="3">
    <source>
        <dbReference type="Google" id="ProtNLM"/>
    </source>
</evidence>
<dbReference type="RefSeq" id="WP_123793372.1">
    <property type="nucleotide sequence ID" value="NZ_RKQK01000003.1"/>
</dbReference>
<evidence type="ECO:0000313" key="1">
    <source>
        <dbReference type="EMBL" id="RPE66646.1"/>
    </source>
</evidence>
<dbReference type="Proteomes" id="UP000269689">
    <property type="component" value="Unassembled WGS sequence"/>
</dbReference>
<gene>
    <name evidence="1" type="ORF">EDD53_2352</name>
</gene>
<evidence type="ECO:0000313" key="2">
    <source>
        <dbReference type="Proteomes" id="UP000269689"/>
    </source>
</evidence>
<name>A0A3N4U7B3_9RHOB</name>
<proteinExistence type="predicted"/>
<sequence length="142" mass="15607">MTTTFETFAAIVEAFGCRCTTVLLHHEDDAERLFSSDHTFVSPTGRKRFADAPAMAQMKAQQAPQKFEGLAQIKPMFKEWEKLAETGYLCLVNLPIFDEHGTLQGQANLALHEGALDGSDLDELNKEAQKLAPLLSAARAAL</sequence>
<dbReference type="EMBL" id="RKQK01000003">
    <property type="protein sequence ID" value="RPE66646.1"/>
    <property type="molecule type" value="Genomic_DNA"/>
</dbReference>
<reference evidence="1 2" key="1">
    <citation type="submission" date="2018-11" db="EMBL/GenBank/DDBJ databases">
        <title>Genomic Encyclopedia of Type Strains, Phase IV (KMG-IV): sequencing the most valuable type-strain genomes for metagenomic binning, comparative biology and taxonomic classification.</title>
        <authorList>
            <person name="Goeker M."/>
        </authorList>
    </citation>
    <scope>NUCLEOTIDE SEQUENCE [LARGE SCALE GENOMIC DNA]</scope>
    <source>
        <strain evidence="1 2">DSM 104731</strain>
    </source>
</reference>
<keyword evidence="2" id="KW-1185">Reference proteome</keyword>
<protein>
    <recommendedName>
        <fullName evidence="3">GAF domain-containing protein</fullName>
    </recommendedName>
</protein>
<dbReference type="SUPFAM" id="SSF55781">
    <property type="entry name" value="GAF domain-like"/>
    <property type="match status" value="1"/>
</dbReference>